<keyword evidence="2" id="KW-1185">Reference proteome</keyword>
<dbReference type="EMBL" id="JARPUR010000008">
    <property type="protein sequence ID" value="KAK4872184.1"/>
    <property type="molecule type" value="Genomic_DNA"/>
</dbReference>
<proteinExistence type="predicted"/>
<reference evidence="2" key="1">
    <citation type="submission" date="2023-01" db="EMBL/GenBank/DDBJ databases">
        <title>Key to firefly adult light organ development and bioluminescence: homeobox transcription factors regulate luciferase expression and transportation to peroxisome.</title>
        <authorList>
            <person name="Fu X."/>
        </authorList>
    </citation>
    <scope>NUCLEOTIDE SEQUENCE [LARGE SCALE GENOMIC DNA]</scope>
</reference>
<evidence type="ECO:0000313" key="2">
    <source>
        <dbReference type="Proteomes" id="UP001353858"/>
    </source>
</evidence>
<evidence type="ECO:0000313" key="1">
    <source>
        <dbReference type="EMBL" id="KAK4872184.1"/>
    </source>
</evidence>
<dbReference type="AlphaFoldDB" id="A0AAN7NXR9"/>
<name>A0AAN7NXR9_9COLE</name>
<organism evidence="1 2">
    <name type="scientific">Aquatica leii</name>
    <dbReference type="NCBI Taxonomy" id="1421715"/>
    <lineage>
        <taxon>Eukaryota</taxon>
        <taxon>Metazoa</taxon>
        <taxon>Ecdysozoa</taxon>
        <taxon>Arthropoda</taxon>
        <taxon>Hexapoda</taxon>
        <taxon>Insecta</taxon>
        <taxon>Pterygota</taxon>
        <taxon>Neoptera</taxon>
        <taxon>Endopterygota</taxon>
        <taxon>Coleoptera</taxon>
        <taxon>Polyphaga</taxon>
        <taxon>Elateriformia</taxon>
        <taxon>Elateroidea</taxon>
        <taxon>Lampyridae</taxon>
        <taxon>Luciolinae</taxon>
        <taxon>Aquatica</taxon>
    </lineage>
</organism>
<accession>A0AAN7NXR9</accession>
<gene>
    <name evidence="1" type="ORF">RN001_016308</name>
</gene>
<comment type="caution">
    <text evidence="1">The sequence shown here is derived from an EMBL/GenBank/DDBJ whole genome shotgun (WGS) entry which is preliminary data.</text>
</comment>
<protein>
    <submittedName>
        <fullName evidence="1">Uncharacterized protein</fullName>
    </submittedName>
</protein>
<dbReference type="Proteomes" id="UP001353858">
    <property type="component" value="Unassembled WGS sequence"/>
</dbReference>
<sequence length="71" mass="8358">MCYLFKRQKLKRGQNNQPTPTQNTYQYCEKSLLQLKITQQHDDCNCNVHCQSPISSASTFIYSEEKDYYGV</sequence>